<dbReference type="Gene3D" id="3.40.630.30">
    <property type="match status" value="1"/>
</dbReference>
<dbReference type="EMBL" id="JAFNEN010006392">
    <property type="protein sequence ID" value="KAG8156009.1"/>
    <property type="molecule type" value="Genomic_DNA"/>
</dbReference>
<feature type="domain" description="N-acetyltransferase" evidence="1">
    <location>
        <begin position="1"/>
        <end position="76"/>
    </location>
</feature>
<dbReference type="InterPro" id="IPR000182">
    <property type="entry name" value="GNAT_dom"/>
</dbReference>
<sequence>MDLNVLPLMRNRSVGSTLLGVAEKEAAKKSDIVGLGVGLYADYGAAQKLYVKRGYVPDGLGVTYKYKDIKPGAKVDLDDDLVLWFMKNLK</sequence>
<dbReference type="InterPro" id="IPR016181">
    <property type="entry name" value="Acyl_CoA_acyltransferase"/>
</dbReference>
<dbReference type="SUPFAM" id="SSF55729">
    <property type="entry name" value="Acyl-CoA N-acyltransferases (Nat)"/>
    <property type="match status" value="1"/>
</dbReference>
<evidence type="ECO:0000259" key="1">
    <source>
        <dbReference type="PROSITE" id="PS51186"/>
    </source>
</evidence>
<gene>
    <name evidence="2" type="ORF">JTE90_028679</name>
</gene>
<organism evidence="2 3">
    <name type="scientific">Oedothorax gibbosus</name>
    <dbReference type="NCBI Taxonomy" id="931172"/>
    <lineage>
        <taxon>Eukaryota</taxon>
        <taxon>Metazoa</taxon>
        <taxon>Ecdysozoa</taxon>
        <taxon>Arthropoda</taxon>
        <taxon>Chelicerata</taxon>
        <taxon>Arachnida</taxon>
        <taxon>Araneae</taxon>
        <taxon>Araneomorphae</taxon>
        <taxon>Entelegynae</taxon>
        <taxon>Araneoidea</taxon>
        <taxon>Linyphiidae</taxon>
        <taxon>Erigoninae</taxon>
        <taxon>Oedothorax</taxon>
    </lineage>
</organism>
<comment type="caution">
    <text evidence="2">The sequence shown here is derived from an EMBL/GenBank/DDBJ whole genome shotgun (WGS) entry which is preliminary data.</text>
</comment>
<evidence type="ECO:0000313" key="3">
    <source>
        <dbReference type="Proteomes" id="UP000827092"/>
    </source>
</evidence>
<dbReference type="PROSITE" id="PS51186">
    <property type="entry name" value="GNAT"/>
    <property type="match status" value="1"/>
</dbReference>
<dbReference type="AlphaFoldDB" id="A0AAV6TDJ9"/>
<protein>
    <recommendedName>
        <fullName evidence="1">N-acetyltransferase domain-containing protein</fullName>
    </recommendedName>
</protein>
<name>A0AAV6TDJ9_9ARAC</name>
<accession>A0AAV6TDJ9</accession>
<keyword evidence="3" id="KW-1185">Reference proteome</keyword>
<dbReference type="Proteomes" id="UP000827092">
    <property type="component" value="Unassembled WGS sequence"/>
</dbReference>
<evidence type="ECO:0000313" key="2">
    <source>
        <dbReference type="EMBL" id="KAG8156009.1"/>
    </source>
</evidence>
<reference evidence="2 3" key="1">
    <citation type="journal article" date="2022" name="Nat. Ecol. Evol.">
        <title>A masculinizing supergene underlies an exaggerated male reproductive morph in a spider.</title>
        <authorList>
            <person name="Hendrickx F."/>
            <person name="De Corte Z."/>
            <person name="Sonet G."/>
            <person name="Van Belleghem S.M."/>
            <person name="Kostlbacher S."/>
            <person name="Vangestel C."/>
        </authorList>
    </citation>
    <scope>NUCLEOTIDE SEQUENCE [LARGE SCALE GENOMIC DNA]</scope>
    <source>
        <strain evidence="2">W744_W776</strain>
    </source>
</reference>
<dbReference type="GO" id="GO:0016747">
    <property type="term" value="F:acyltransferase activity, transferring groups other than amino-acyl groups"/>
    <property type="evidence" value="ECO:0007669"/>
    <property type="project" value="InterPro"/>
</dbReference>
<proteinExistence type="predicted"/>